<dbReference type="AlphaFoldDB" id="A0A4P1RBE7"/>
<protein>
    <recommendedName>
        <fullName evidence="5">Glycosyltransferase</fullName>
        <ecNumber evidence="5">2.4.1.-</ecNumber>
    </recommendedName>
</protein>
<dbReference type="Proteomes" id="UP000188354">
    <property type="component" value="Chromosome LG08"/>
</dbReference>
<dbReference type="PANTHER" id="PTHR48047:SF182">
    <property type="entry name" value="GLYCOSYLTRANSFERASE"/>
    <property type="match status" value="1"/>
</dbReference>
<dbReference type="PANTHER" id="PTHR48047">
    <property type="entry name" value="GLYCOSYLTRANSFERASE"/>
    <property type="match status" value="1"/>
</dbReference>
<name>A0A4P1RBE7_LUPAN</name>
<dbReference type="InterPro" id="IPR035595">
    <property type="entry name" value="UDP_glycos_trans_CS"/>
</dbReference>
<reference evidence="6 7" key="1">
    <citation type="journal article" date="2017" name="Plant Biotechnol. J.">
        <title>A comprehensive draft genome sequence for lupin (Lupinus angustifolius), an emerging health food: insights into plant-microbe interactions and legume evolution.</title>
        <authorList>
            <person name="Hane J.K."/>
            <person name="Ming Y."/>
            <person name="Kamphuis L.G."/>
            <person name="Nelson M.N."/>
            <person name="Garg G."/>
            <person name="Atkins C.A."/>
            <person name="Bayer P.E."/>
            <person name="Bravo A."/>
            <person name="Bringans S."/>
            <person name="Cannon S."/>
            <person name="Edwards D."/>
            <person name="Foley R."/>
            <person name="Gao L.L."/>
            <person name="Harrison M.J."/>
            <person name="Huang W."/>
            <person name="Hurgobin B."/>
            <person name="Li S."/>
            <person name="Liu C.W."/>
            <person name="McGrath A."/>
            <person name="Morahan G."/>
            <person name="Murray J."/>
            <person name="Weller J."/>
            <person name="Jian J."/>
            <person name="Singh K.B."/>
        </authorList>
    </citation>
    <scope>NUCLEOTIDE SEQUENCE</scope>
    <source>
        <strain evidence="7">cv. Tanjil</strain>
        <tissue evidence="6">Whole plant</tissue>
    </source>
</reference>
<proteinExistence type="inferred from homology"/>
<dbReference type="PROSITE" id="PS00375">
    <property type="entry name" value="UDPGT"/>
    <property type="match status" value="1"/>
</dbReference>
<keyword evidence="7" id="KW-1185">Reference proteome</keyword>
<organism evidence="6 7">
    <name type="scientific">Lupinus angustifolius</name>
    <name type="common">Narrow-leaved blue lupine</name>
    <dbReference type="NCBI Taxonomy" id="3871"/>
    <lineage>
        <taxon>Eukaryota</taxon>
        <taxon>Viridiplantae</taxon>
        <taxon>Streptophyta</taxon>
        <taxon>Embryophyta</taxon>
        <taxon>Tracheophyta</taxon>
        <taxon>Spermatophyta</taxon>
        <taxon>Magnoliopsida</taxon>
        <taxon>eudicotyledons</taxon>
        <taxon>Gunneridae</taxon>
        <taxon>Pentapetalae</taxon>
        <taxon>rosids</taxon>
        <taxon>fabids</taxon>
        <taxon>Fabales</taxon>
        <taxon>Fabaceae</taxon>
        <taxon>Papilionoideae</taxon>
        <taxon>50 kb inversion clade</taxon>
        <taxon>genistoids sensu lato</taxon>
        <taxon>core genistoids</taxon>
        <taxon>Genisteae</taxon>
        <taxon>Lupinus</taxon>
    </lineage>
</organism>
<evidence type="ECO:0000313" key="7">
    <source>
        <dbReference type="Proteomes" id="UP000188354"/>
    </source>
</evidence>
<dbReference type="InterPro" id="IPR002213">
    <property type="entry name" value="UDP_glucos_trans"/>
</dbReference>
<evidence type="ECO:0000256" key="4">
    <source>
        <dbReference type="RuleBase" id="RU003718"/>
    </source>
</evidence>
<evidence type="ECO:0000313" key="6">
    <source>
        <dbReference type="EMBL" id="OIW06699.1"/>
    </source>
</evidence>
<dbReference type="Gene3D" id="3.40.50.2000">
    <property type="entry name" value="Glycogen Phosphorylase B"/>
    <property type="match status" value="2"/>
</dbReference>
<dbReference type="OrthoDB" id="5835829at2759"/>
<evidence type="ECO:0000256" key="2">
    <source>
        <dbReference type="ARBA" id="ARBA00022676"/>
    </source>
</evidence>
<dbReference type="SUPFAM" id="SSF53756">
    <property type="entry name" value="UDP-Glycosyltransferase/glycogen phosphorylase"/>
    <property type="match status" value="1"/>
</dbReference>
<dbReference type="GO" id="GO:0035251">
    <property type="term" value="F:UDP-glucosyltransferase activity"/>
    <property type="evidence" value="ECO:0007669"/>
    <property type="project" value="TreeGrafter"/>
</dbReference>
<accession>A0A4P1RBE7</accession>
<sequence>MEAGPLKIYLVPFLASGHMIPLVHIARLLASQGEHVTLIMTPSNAKLFTNTIEQDRVIYGSNINIHTLNFPYNQLGLPEGLENVSSATNNDSATKICIAAHLLQPQVEAFLTANPPHVIVTDFMFMWSQKLATTLGIPNLVFNPLSIFVSCVMDSIKRNPNSLSYDDDHGSFMIPDLPHPITLNVKPSPMFTKAVTEAIIENEQNSNNVGILLNGFEEIEHEYAEHYEKLTGRKVWHVGPALLMLKNKTNMDKDLLGDEQQHECLNWLDKQEQKSVVYISFGSLVRFSDDQLLEIASGLEASGHKFLWVVHGKDNNNGSNNDNMTWLPLGFEARMKKDDRMMIFNGWSPQVLILNHSAIGAFFTHSGWNAISETIVAGVPMITMPGYGDQYYNEKLITQVRGFGVEVGGQVWTSSPYGDRDKLVGRERIEIAVRKLMDGGDEEDQVRTRVKELQQKAHKAVQQGGSSYRNLADMIQVLHNTLEQSNKVGERVKNHK</sequence>
<gene>
    <name evidence="6" type="ORF">TanjilG_04093</name>
</gene>
<dbReference type="FunFam" id="3.40.50.2000:FF:000063">
    <property type="entry name" value="Glycosyltransferase"/>
    <property type="match status" value="1"/>
</dbReference>
<evidence type="ECO:0000256" key="5">
    <source>
        <dbReference type="RuleBase" id="RU362057"/>
    </source>
</evidence>
<dbReference type="Pfam" id="PF00201">
    <property type="entry name" value="UDPGT"/>
    <property type="match status" value="1"/>
</dbReference>
<evidence type="ECO:0000256" key="3">
    <source>
        <dbReference type="ARBA" id="ARBA00022679"/>
    </source>
</evidence>
<dbReference type="CDD" id="cd03784">
    <property type="entry name" value="GT1_Gtf-like"/>
    <property type="match status" value="1"/>
</dbReference>
<dbReference type="Gramene" id="OIW06699">
    <property type="protein sequence ID" value="OIW06699"/>
    <property type="gene ID" value="TanjilG_04093"/>
</dbReference>
<dbReference type="EC" id="2.4.1.-" evidence="5"/>
<keyword evidence="2 4" id="KW-0328">Glycosyltransferase</keyword>
<evidence type="ECO:0000256" key="1">
    <source>
        <dbReference type="ARBA" id="ARBA00009995"/>
    </source>
</evidence>
<comment type="similarity">
    <text evidence="1 4">Belongs to the UDP-glycosyltransferase family.</text>
</comment>
<dbReference type="KEGG" id="lang:109354705"/>
<dbReference type="EMBL" id="CM007368">
    <property type="protein sequence ID" value="OIW06699.1"/>
    <property type="molecule type" value="Genomic_DNA"/>
</dbReference>
<keyword evidence="3 4" id="KW-0808">Transferase</keyword>